<dbReference type="InterPro" id="IPR036047">
    <property type="entry name" value="F-box-like_dom_sf"/>
</dbReference>
<dbReference type="SUPFAM" id="SSF52047">
    <property type="entry name" value="RNI-like"/>
    <property type="match status" value="1"/>
</dbReference>
<protein>
    <submittedName>
        <fullName evidence="2">F-box domain containing protein</fullName>
    </submittedName>
</protein>
<evidence type="ECO:0000259" key="1">
    <source>
        <dbReference type="Pfam" id="PF00646"/>
    </source>
</evidence>
<accession>A0A2P5B2T6</accession>
<dbReference type="EMBL" id="JXTB01000377">
    <property type="protein sequence ID" value="PON43113.1"/>
    <property type="molecule type" value="Genomic_DNA"/>
</dbReference>
<dbReference type="GO" id="GO:0019005">
    <property type="term" value="C:SCF ubiquitin ligase complex"/>
    <property type="evidence" value="ECO:0007669"/>
    <property type="project" value="TreeGrafter"/>
</dbReference>
<dbReference type="AlphaFoldDB" id="A0A2P5B2T6"/>
<dbReference type="Gene3D" id="3.80.10.10">
    <property type="entry name" value="Ribonuclease Inhibitor"/>
    <property type="match status" value="1"/>
</dbReference>
<reference evidence="3" key="1">
    <citation type="submission" date="2016-06" db="EMBL/GenBank/DDBJ databases">
        <title>Parallel loss of symbiosis genes in relatives of nitrogen-fixing non-legume Parasponia.</title>
        <authorList>
            <person name="Van Velzen R."/>
            <person name="Holmer R."/>
            <person name="Bu F."/>
            <person name="Rutten L."/>
            <person name="Van Zeijl A."/>
            <person name="Liu W."/>
            <person name="Santuari L."/>
            <person name="Cao Q."/>
            <person name="Sharma T."/>
            <person name="Shen D."/>
            <person name="Roswanjaya Y."/>
            <person name="Wardhani T."/>
            <person name="Kalhor M.S."/>
            <person name="Jansen J."/>
            <person name="Van den Hoogen J."/>
            <person name="Gungor B."/>
            <person name="Hartog M."/>
            <person name="Hontelez J."/>
            <person name="Verver J."/>
            <person name="Yang W.-C."/>
            <person name="Schijlen E."/>
            <person name="Repin R."/>
            <person name="Schilthuizen M."/>
            <person name="Schranz E."/>
            <person name="Heidstra R."/>
            <person name="Miyata K."/>
            <person name="Fedorova E."/>
            <person name="Kohlen W."/>
            <person name="Bisseling T."/>
            <person name="Smit S."/>
            <person name="Geurts R."/>
        </authorList>
    </citation>
    <scope>NUCLEOTIDE SEQUENCE [LARGE SCALE GENOMIC DNA]</scope>
    <source>
        <strain evidence="3">cv. WU1-14</strain>
    </source>
</reference>
<dbReference type="OrthoDB" id="550575at2759"/>
<sequence length="702" mass="78379">MATINDLPEVLLSVIFSFVSDSRSRNSLSLVSRRFRSLERATRTSLALRGNARDIHLIPRCFASVTHLDLSLLSPWGHALLSPSASSFDPHLLARRLRVAFPSVTSLAVYARSASTLQVLAPQWPGLRHVKLVRWHQRQPAQLPGEEFSPLFEQCPSLSSLDLSEFYYWTEDLPPVLQAFPAVAKSLSKLDLLTASFTEGLKDDEIRTVTEACPNLKQFLVACRFRSDPRLIGFVGDEVLLAIATNCPNLSLLHLADTKSFSIPWGDPEDDGFTAEDALISRAAMVDFFSGLQFLEELVLDVCQNVRDSGLALEALARRCPRLRVLQLRQFHGVCSAIGSQLDGIALCQGLESLSIKNSADLKDMGLIEIARGCCRLKKLHIHGCKGITIRGLRTVACLLRRTLVDVGVSCCKNLDATASLRALEPIRDQIQRLHIDCVWGEAENFEDWGAVDRNFDLNDAADDYGEYEQRIRKKCKLDVNSADSSDGGGGGGGGNGLWCSKSWDRLEYLSLWIAVGELLSPLKMAGLKDCPNLEEIRIKVDGDCRRRHKPTKRAFGLSCLESYPKLTKMELDCRDTIGYVLTAPSGHMDLSLWERFFLNGIGILSLNELDYWPPQDQDVNQRSLSLPAVGLLAECLTLRKLFIHGTTHEHFMNFLLRMPNLRDVQLRGTYYPAPENDTSTEMRVDSCCRFEDALNSRPIDD</sequence>
<evidence type="ECO:0000313" key="3">
    <source>
        <dbReference type="Proteomes" id="UP000237105"/>
    </source>
</evidence>
<dbReference type="InterPro" id="IPR001810">
    <property type="entry name" value="F-box_dom"/>
</dbReference>
<evidence type="ECO:0000313" key="2">
    <source>
        <dbReference type="EMBL" id="PON43113.1"/>
    </source>
</evidence>
<dbReference type="SMART" id="SM00367">
    <property type="entry name" value="LRR_CC"/>
    <property type="match status" value="4"/>
</dbReference>
<dbReference type="GO" id="GO:0005634">
    <property type="term" value="C:nucleus"/>
    <property type="evidence" value="ECO:0007669"/>
    <property type="project" value="TreeGrafter"/>
</dbReference>
<dbReference type="Proteomes" id="UP000237105">
    <property type="component" value="Unassembled WGS sequence"/>
</dbReference>
<name>A0A2P5B2T6_PARAD</name>
<dbReference type="CDD" id="cd22159">
    <property type="entry name" value="F-box_AtTIR1-like"/>
    <property type="match status" value="1"/>
</dbReference>
<dbReference type="Pfam" id="PF00646">
    <property type="entry name" value="F-box"/>
    <property type="match status" value="1"/>
</dbReference>
<dbReference type="InterPro" id="IPR006553">
    <property type="entry name" value="Leu-rich_rpt_Cys-con_subtyp"/>
</dbReference>
<dbReference type="PANTHER" id="PTHR13318">
    <property type="entry name" value="PARTNER OF PAIRED, ISOFORM B-RELATED"/>
    <property type="match status" value="1"/>
</dbReference>
<dbReference type="SUPFAM" id="SSF81383">
    <property type="entry name" value="F-box domain"/>
    <property type="match status" value="1"/>
</dbReference>
<dbReference type="InterPro" id="IPR032675">
    <property type="entry name" value="LRR_dom_sf"/>
</dbReference>
<proteinExistence type="predicted"/>
<feature type="domain" description="F-box" evidence="1">
    <location>
        <begin position="4"/>
        <end position="38"/>
    </location>
</feature>
<dbReference type="PANTHER" id="PTHR13318:SF148">
    <property type="entry name" value="F-BOX PROTEIN MAX2"/>
    <property type="match status" value="1"/>
</dbReference>
<keyword evidence="3" id="KW-1185">Reference proteome</keyword>
<comment type="caution">
    <text evidence="2">The sequence shown here is derived from an EMBL/GenBank/DDBJ whole genome shotgun (WGS) entry which is preliminary data.</text>
</comment>
<dbReference type="FunFam" id="1.20.1280.50:FF:000023">
    <property type="entry name" value="F-box/LRR-repeat protein 4"/>
    <property type="match status" value="1"/>
</dbReference>
<gene>
    <name evidence="2" type="primary">PanMAX2</name>
    <name evidence="2" type="ORF">PanWU01x14_276650</name>
</gene>
<dbReference type="GO" id="GO:0031146">
    <property type="term" value="P:SCF-dependent proteasomal ubiquitin-dependent protein catabolic process"/>
    <property type="evidence" value="ECO:0007669"/>
    <property type="project" value="TreeGrafter"/>
</dbReference>
<organism evidence="2 3">
    <name type="scientific">Parasponia andersonii</name>
    <name type="common">Sponia andersonii</name>
    <dbReference type="NCBI Taxonomy" id="3476"/>
    <lineage>
        <taxon>Eukaryota</taxon>
        <taxon>Viridiplantae</taxon>
        <taxon>Streptophyta</taxon>
        <taxon>Embryophyta</taxon>
        <taxon>Tracheophyta</taxon>
        <taxon>Spermatophyta</taxon>
        <taxon>Magnoliopsida</taxon>
        <taxon>eudicotyledons</taxon>
        <taxon>Gunneridae</taxon>
        <taxon>Pentapetalae</taxon>
        <taxon>rosids</taxon>
        <taxon>fabids</taxon>
        <taxon>Rosales</taxon>
        <taxon>Cannabaceae</taxon>
        <taxon>Parasponia</taxon>
    </lineage>
</organism>
<dbReference type="STRING" id="3476.A0A2P5B2T6"/>